<name>A0A9P0FF59_BRAAE</name>
<evidence type="ECO:0000313" key="4">
    <source>
        <dbReference type="Proteomes" id="UP001154078"/>
    </source>
</evidence>
<dbReference type="InterPro" id="IPR036179">
    <property type="entry name" value="Ig-like_dom_sf"/>
</dbReference>
<proteinExistence type="predicted"/>
<dbReference type="PANTHER" id="PTHR21261">
    <property type="entry name" value="BEAT PROTEIN"/>
    <property type="match status" value="1"/>
</dbReference>
<organism evidence="3 4">
    <name type="scientific">Brassicogethes aeneus</name>
    <name type="common">Rape pollen beetle</name>
    <name type="synonym">Meligethes aeneus</name>
    <dbReference type="NCBI Taxonomy" id="1431903"/>
    <lineage>
        <taxon>Eukaryota</taxon>
        <taxon>Metazoa</taxon>
        <taxon>Ecdysozoa</taxon>
        <taxon>Arthropoda</taxon>
        <taxon>Hexapoda</taxon>
        <taxon>Insecta</taxon>
        <taxon>Pterygota</taxon>
        <taxon>Neoptera</taxon>
        <taxon>Endopterygota</taxon>
        <taxon>Coleoptera</taxon>
        <taxon>Polyphaga</taxon>
        <taxon>Cucujiformia</taxon>
        <taxon>Nitidulidae</taxon>
        <taxon>Meligethinae</taxon>
        <taxon>Brassicogethes</taxon>
    </lineage>
</organism>
<dbReference type="OrthoDB" id="7375975at2759"/>
<dbReference type="Gene3D" id="2.60.40.10">
    <property type="entry name" value="Immunoglobulins"/>
    <property type="match status" value="2"/>
</dbReference>
<keyword evidence="1" id="KW-0472">Membrane</keyword>
<evidence type="ECO:0000259" key="2">
    <source>
        <dbReference type="PROSITE" id="PS50835"/>
    </source>
</evidence>
<dbReference type="AlphaFoldDB" id="A0A9P0FF59"/>
<reference evidence="3" key="1">
    <citation type="submission" date="2021-12" db="EMBL/GenBank/DDBJ databases">
        <authorList>
            <person name="King R."/>
        </authorList>
    </citation>
    <scope>NUCLEOTIDE SEQUENCE</scope>
</reference>
<dbReference type="SUPFAM" id="SSF48726">
    <property type="entry name" value="Immunoglobulin"/>
    <property type="match status" value="1"/>
</dbReference>
<keyword evidence="4" id="KW-1185">Reference proteome</keyword>
<dbReference type="PANTHER" id="PTHR21261:SF15">
    <property type="entry name" value="BEATEN PATH IIIA, ISOFORM D-RELATED"/>
    <property type="match status" value="1"/>
</dbReference>
<dbReference type="FunFam" id="2.60.40.10:FF:000437">
    <property type="entry name" value="Beat-IIIc, isoform A"/>
    <property type="match status" value="1"/>
</dbReference>
<accession>A0A9P0FF59</accession>
<keyword evidence="1" id="KW-0812">Transmembrane</keyword>
<evidence type="ECO:0000313" key="3">
    <source>
        <dbReference type="EMBL" id="CAH0551852.1"/>
    </source>
</evidence>
<evidence type="ECO:0000256" key="1">
    <source>
        <dbReference type="SAM" id="Phobius"/>
    </source>
</evidence>
<feature type="domain" description="Ig-like" evidence="2">
    <location>
        <begin position="13"/>
        <end position="145"/>
    </location>
</feature>
<dbReference type="PROSITE" id="PS50835">
    <property type="entry name" value="IG_LIKE"/>
    <property type="match status" value="1"/>
</dbReference>
<gene>
    <name evidence="3" type="ORF">MELIAE_LOCUS4375</name>
</gene>
<dbReference type="EMBL" id="OV121133">
    <property type="protein sequence ID" value="CAH0551852.1"/>
    <property type="molecule type" value="Genomic_DNA"/>
</dbReference>
<protein>
    <recommendedName>
        <fullName evidence="2">Ig-like domain-containing protein</fullName>
    </recommendedName>
</protein>
<sequence>MTNNPSVSGKMFPRGVVVYIIGLLFIVHKSSTLSITNMTAPVIQDPRKNLHIFCKFDMGGEDLYAVKWYKDDHEFYRYSPSGPSKYVQYPVPGVKVEVRSSKCVKNSCVLVLTELRRPESSGAYRCEVSSEAPAFRLASQTYNITVAALPEIPPAMENLSDNYFFGEIILATCTSDIGDPQPKVTWNINGNPVQSKYLKELPSKTEEFEVNRQIKLRNSIVQMNIPLDKKMATDKQPTTKLEIQCVSTVPGINYTVSSIRTIKVTDENQLVKNQHLYWPNSSRYLSIDKVLFVFMSIVFYLI</sequence>
<dbReference type="Proteomes" id="UP001154078">
    <property type="component" value="Chromosome 2"/>
</dbReference>
<dbReference type="InterPro" id="IPR013783">
    <property type="entry name" value="Ig-like_fold"/>
</dbReference>
<feature type="transmembrane region" description="Helical" evidence="1">
    <location>
        <begin position="12"/>
        <end position="28"/>
    </location>
</feature>
<dbReference type="InterPro" id="IPR007110">
    <property type="entry name" value="Ig-like_dom"/>
</dbReference>
<keyword evidence="1" id="KW-1133">Transmembrane helix</keyword>